<gene>
    <name evidence="3" type="ORF">D0862_14382</name>
</gene>
<sequence length="346" mass="38813">MRTKQTAGKKKALNGLNTPSATPDMVRSPTAPHELSEADRARLRAFLSKTDKPFTVETIPATRKRKRGSADPHTEPNLDDERLTVQYEVKPASNWESLRKYKKFTVGDESIGAGEHILVKHDETDDGKVDYAAQWKAKVLEVRALDSEHVYVRVAWLNRPEDFDTGRKSYHGKNELIPTNQLDIIDAMTVNGKLNVYKWEEENDDSTMPDPEETFSKLRPICRDETPQNPDQTIVQCGSGKCRKWMHAKCLAEDALDRASQSQGPSGKKRKSVGYGKRKSNTQERHMSETATSMASTPDGTLTAEVFVAGLPVEKPAERTEIVITEADGKKRSEELRCLLCSEVVE</sequence>
<feature type="compositionally biased region" description="Basic and acidic residues" evidence="1">
    <location>
        <begin position="68"/>
        <end position="80"/>
    </location>
</feature>
<feature type="domain" description="BAH" evidence="2">
    <location>
        <begin position="109"/>
        <end position="232"/>
    </location>
</feature>
<dbReference type="InterPro" id="IPR001025">
    <property type="entry name" value="BAH_dom"/>
</dbReference>
<proteinExistence type="predicted"/>
<feature type="compositionally biased region" description="Basic residues" evidence="1">
    <location>
        <begin position="1"/>
        <end position="12"/>
    </location>
</feature>
<evidence type="ECO:0000313" key="4">
    <source>
        <dbReference type="Proteomes" id="UP000281468"/>
    </source>
</evidence>
<comment type="caution">
    <text evidence="3">The sequence shown here is derived from an EMBL/GenBank/DDBJ whole genome shotgun (WGS) entry which is preliminary data.</text>
</comment>
<dbReference type="InterPro" id="IPR043151">
    <property type="entry name" value="BAH_sf"/>
</dbReference>
<dbReference type="SUPFAM" id="SSF57903">
    <property type="entry name" value="FYVE/PHD zinc finger"/>
    <property type="match status" value="1"/>
</dbReference>
<dbReference type="Gene3D" id="2.30.30.490">
    <property type="match status" value="1"/>
</dbReference>
<dbReference type="InterPro" id="IPR011011">
    <property type="entry name" value="Znf_FYVE_PHD"/>
</dbReference>
<feature type="compositionally biased region" description="Polar residues" evidence="1">
    <location>
        <begin position="289"/>
        <end position="299"/>
    </location>
</feature>
<dbReference type="EMBL" id="QWIQ01000947">
    <property type="protein sequence ID" value="RMY72880.1"/>
    <property type="molecule type" value="Genomic_DNA"/>
</dbReference>
<evidence type="ECO:0000313" key="3">
    <source>
        <dbReference type="EMBL" id="RMY72880.1"/>
    </source>
</evidence>
<dbReference type="VEuPathDB" id="FungiDB:BTJ68_00761"/>
<accession>A0A3M7E8Z0</accession>
<reference evidence="3 4" key="1">
    <citation type="journal article" date="2018" name="BMC Genomics">
        <title>Genomic evidence for intraspecific hybridization in a clonal and extremely halotolerant yeast.</title>
        <authorList>
            <person name="Gostincar C."/>
            <person name="Stajich J.E."/>
            <person name="Zupancic J."/>
            <person name="Zalar P."/>
            <person name="Gunde-Cimerman N."/>
        </authorList>
    </citation>
    <scope>NUCLEOTIDE SEQUENCE [LARGE SCALE GENOMIC DNA]</scope>
    <source>
        <strain evidence="3 4">EXF-171</strain>
    </source>
</reference>
<feature type="compositionally biased region" description="Basic residues" evidence="1">
    <location>
        <begin position="267"/>
        <end position="280"/>
    </location>
</feature>
<dbReference type="PROSITE" id="PS51038">
    <property type="entry name" value="BAH"/>
    <property type="match status" value="1"/>
</dbReference>
<dbReference type="PANTHER" id="PTHR46364">
    <property type="entry name" value="OS08G0421900 PROTEIN"/>
    <property type="match status" value="1"/>
</dbReference>
<protein>
    <recommendedName>
        <fullName evidence="2">BAH domain-containing protein</fullName>
    </recommendedName>
</protein>
<dbReference type="Proteomes" id="UP000281468">
    <property type="component" value="Unassembled WGS sequence"/>
</dbReference>
<dbReference type="CDD" id="cd04370">
    <property type="entry name" value="BAH"/>
    <property type="match status" value="1"/>
</dbReference>
<evidence type="ECO:0000259" key="2">
    <source>
        <dbReference type="PROSITE" id="PS51038"/>
    </source>
</evidence>
<feature type="region of interest" description="Disordered" evidence="1">
    <location>
        <begin position="1"/>
        <end position="40"/>
    </location>
</feature>
<organism evidence="3 4">
    <name type="scientific">Hortaea werneckii</name>
    <name type="common">Black yeast</name>
    <name type="synonym">Cladosporium werneckii</name>
    <dbReference type="NCBI Taxonomy" id="91943"/>
    <lineage>
        <taxon>Eukaryota</taxon>
        <taxon>Fungi</taxon>
        <taxon>Dikarya</taxon>
        <taxon>Ascomycota</taxon>
        <taxon>Pezizomycotina</taxon>
        <taxon>Dothideomycetes</taxon>
        <taxon>Dothideomycetidae</taxon>
        <taxon>Mycosphaerellales</taxon>
        <taxon>Teratosphaeriaceae</taxon>
        <taxon>Hortaea</taxon>
    </lineage>
</organism>
<dbReference type="GO" id="GO:0003682">
    <property type="term" value="F:chromatin binding"/>
    <property type="evidence" value="ECO:0007669"/>
    <property type="project" value="InterPro"/>
</dbReference>
<feature type="region of interest" description="Disordered" evidence="1">
    <location>
        <begin position="54"/>
        <end position="80"/>
    </location>
</feature>
<feature type="region of interest" description="Disordered" evidence="1">
    <location>
        <begin position="256"/>
        <end position="299"/>
    </location>
</feature>
<dbReference type="AlphaFoldDB" id="A0A3M7E8Z0"/>
<evidence type="ECO:0000256" key="1">
    <source>
        <dbReference type="SAM" id="MobiDB-lite"/>
    </source>
</evidence>
<name>A0A3M7E8Z0_HORWE</name>